<keyword evidence="2" id="KW-1185">Reference proteome</keyword>
<proteinExistence type="predicted"/>
<name>A0AAN4VW38_9BACT</name>
<sequence length="218" mass="24995">MIIGACHAPPELPSIPFIEFKKVEIKSGGETTDSLNIYLYFEDGDGDLGLAVWDTLPPFNPINYLFDASGNPITYANRRPEDPPFNSQTNNIYWQILSSGSGDNFRADTFRIELNPNHKNFFLRIYSKPAGTDQPYEEFDLLEEFGLSLDSRFPYLNTTDKNRPLQGELKYGLNTRGLNNTDLRFDSVKFEIWIQDRALNESNRVFTPPFTFKDITVD</sequence>
<dbReference type="Proteomes" id="UP001310022">
    <property type="component" value="Unassembled WGS sequence"/>
</dbReference>
<dbReference type="EMBL" id="BQKE01000001">
    <property type="protein sequence ID" value="GJM60032.1"/>
    <property type="molecule type" value="Genomic_DNA"/>
</dbReference>
<dbReference type="AlphaFoldDB" id="A0AAN4VW38"/>
<organism evidence="1 2">
    <name type="scientific">Persicobacter diffluens</name>
    <dbReference type="NCBI Taxonomy" id="981"/>
    <lineage>
        <taxon>Bacteria</taxon>
        <taxon>Pseudomonadati</taxon>
        <taxon>Bacteroidota</taxon>
        <taxon>Cytophagia</taxon>
        <taxon>Cytophagales</taxon>
        <taxon>Persicobacteraceae</taxon>
        <taxon>Persicobacter</taxon>
    </lineage>
</organism>
<accession>A0AAN4VW38</accession>
<gene>
    <name evidence="1" type="ORF">PEDI_05840</name>
</gene>
<reference evidence="1 2" key="1">
    <citation type="submission" date="2021-12" db="EMBL/GenBank/DDBJ databases">
        <title>Genome sequencing of bacteria with rrn-lacking chromosome and rrn-plasmid.</title>
        <authorList>
            <person name="Anda M."/>
            <person name="Iwasaki W."/>
        </authorList>
    </citation>
    <scope>NUCLEOTIDE SEQUENCE [LARGE SCALE GENOMIC DNA]</scope>
    <source>
        <strain evidence="1 2">NBRC 15940</strain>
    </source>
</reference>
<evidence type="ECO:0000313" key="1">
    <source>
        <dbReference type="EMBL" id="GJM60032.1"/>
    </source>
</evidence>
<comment type="caution">
    <text evidence="1">The sequence shown here is derived from an EMBL/GenBank/DDBJ whole genome shotgun (WGS) entry which is preliminary data.</text>
</comment>
<evidence type="ECO:0000313" key="2">
    <source>
        <dbReference type="Proteomes" id="UP001310022"/>
    </source>
</evidence>
<protein>
    <submittedName>
        <fullName evidence="1">Uncharacterized protein</fullName>
    </submittedName>
</protein>